<dbReference type="STRING" id="1173061.A0A0J9XJP9"/>
<keyword evidence="5" id="KW-0333">Golgi apparatus</keyword>
<evidence type="ECO:0000259" key="9">
    <source>
        <dbReference type="Pfam" id="PF16854"/>
    </source>
</evidence>
<dbReference type="OrthoDB" id="10261632at2759"/>
<comment type="caution">
    <text evidence="10">The sequence shown here is derived from an EMBL/GenBank/DDBJ whole genome shotgun (WGS) entry which is preliminary data.</text>
</comment>
<evidence type="ECO:0000256" key="7">
    <source>
        <dbReference type="SAM" id="MobiDB-lite"/>
    </source>
</evidence>
<sequence length="795" mass="89981">MSSSESLGASLNQSQDPLDQQDYNPVVHLKQLFSVPSNLAKLKQVKDTVEQHKTALNTKLAFASKPLDSELLKREANAPAELNSLIEEFDKLKNQAETTENVITSMTLHISSLDSAKSNLIHSITILKRLQMLTTAYDQLALLVKNRQYSEMVQTLPAVQELMTYFKPYRSITQVAALSRQIGDIQVTISNQIFETFEAVIEKNQQEYASGLSSACLVLDYIGEINRTKIINWYCNSMLREYRTIFKSTDEAGSLENVSRRYAYFKRILKTHLESNSKYFAPSWQVTDELCKGFCTTTRDDIKILLSQSGRNTDVQLLLKALQETLEFEQYLEKRFVTESKKSLNNEEKSKFDKTISIAFQPHLSIWIDYQSKQLASKFAQYKMPPVPTDEEAEAEAPTVLPSSADLFIVYRQMLAQTAKLSSGTALVDLSKLFAKYLNIYSGQILKGTLPERTVSEDDIRTIALVLNTADYCFNTTTQLEEKIQSQVDKDIESQVNLENEKSSFLDIVNLCIKKFVVKIESSCEMAWREMTNTNWSKLKTVGDQSSYVSELQRNITSEASLILKHITKDLYSRMICDKIVESITSSFLTNVIRCRPISEVSSEQMLLDLYVLKSTFLSLPKLKEGAVPSQSALDKFGRHVSKSLARVETILKVILTQTDPAEGLVQNYFFLIGDKSPDNFAKILELKGLNKSAQTQFLELFKSHMTAHDNLVDESPYLQSLNISNVHNTPLPSPNPSLSTTRLDLLAKDSIEKSFERIAQNTEAPVIKLNENIKTSFGRLFRRDTSGSHSPLHK</sequence>
<feature type="region of interest" description="Disordered" evidence="7">
    <location>
        <begin position="1"/>
        <end position="20"/>
    </location>
</feature>
<gene>
    <name evidence="10" type="ORF">BN980_GECA25s00769g</name>
</gene>
<evidence type="ECO:0000256" key="5">
    <source>
        <dbReference type="ARBA" id="ARBA00023034"/>
    </source>
</evidence>
<reference evidence="10" key="1">
    <citation type="submission" date="2014-03" db="EMBL/GenBank/DDBJ databases">
        <authorList>
            <person name="Casaregola S."/>
        </authorList>
    </citation>
    <scope>NUCLEOTIDE SEQUENCE [LARGE SCALE GENOMIC DNA]</scope>
    <source>
        <strain evidence="10">CLIB 918</strain>
    </source>
</reference>
<accession>A0A0J9XJP9</accession>
<evidence type="ECO:0000256" key="6">
    <source>
        <dbReference type="ARBA" id="ARBA00023136"/>
    </source>
</evidence>
<dbReference type="InterPro" id="IPR038260">
    <property type="entry name" value="Vps53_C_sf"/>
</dbReference>
<dbReference type="EMBL" id="CCBN010000025">
    <property type="protein sequence ID" value="CDO57798.1"/>
    <property type="molecule type" value="Genomic_DNA"/>
</dbReference>
<dbReference type="PANTHER" id="PTHR12820">
    <property type="entry name" value="VACUOLAR SORTING PROTEIN 53"/>
    <property type="match status" value="1"/>
</dbReference>
<dbReference type="InterPro" id="IPR039766">
    <property type="entry name" value="Vps53"/>
</dbReference>
<dbReference type="GO" id="GO:0000938">
    <property type="term" value="C:GARP complex"/>
    <property type="evidence" value="ECO:0007669"/>
    <property type="project" value="InterPro"/>
</dbReference>
<evidence type="ECO:0000256" key="2">
    <source>
        <dbReference type="ARBA" id="ARBA00004481"/>
    </source>
</evidence>
<organism evidence="10 11">
    <name type="scientific">Geotrichum candidum</name>
    <name type="common">Oospora lactis</name>
    <name type="synonym">Dipodascus geotrichum</name>
    <dbReference type="NCBI Taxonomy" id="1173061"/>
    <lineage>
        <taxon>Eukaryota</taxon>
        <taxon>Fungi</taxon>
        <taxon>Dikarya</taxon>
        <taxon>Ascomycota</taxon>
        <taxon>Saccharomycotina</taxon>
        <taxon>Dipodascomycetes</taxon>
        <taxon>Dipodascales</taxon>
        <taxon>Dipodascaceae</taxon>
        <taxon>Geotrichum</taxon>
    </lineage>
</organism>
<comment type="similarity">
    <text evidence="3">Belongs to the VPS53 family.</text>
</comment>
<dbReference type="Pfam" id="PF04100">
    <property type="entry name" value="Vps53_N"/>
    <property type="match status" value="1"/>
</dbReference>
<keyword evidence="4" id="KW-0967">Endosome</keyword>
<name>A0A0J9XJP9_GEOCN</name>
<keyword evidence="6" id="KW-0472">Membrane</keyword>
<dbReference type="InterPro" id="IPR007234">
    <property type="entry name" value="Vps53_N"/>
</dbReference>
<evidence type="ECO:0000256" key="3">
    <source>
        <dbReference type="ARBA" id="ARBA00008628"/>
    </source>
</evidence>
<feature type="domain" description="Vps53 N-terminal" evidence="8">
    <location>
        <begin position="22"/>
        <end position="382"/>
    </location>
</feature>
<comment type="subcellular location">
    <subcellularLocation>
        <location evidence="2">Endosome membrane</location>
        <topology evidence="2">Peripheral membrane protein</topology>
    </subcellularLocation>
    <subcellularLocation>
        <location evidence="1">Golgi apparatus</location>
        <location evidence="1">trans-Golgi network membrane</location>
        <topology evidence="1">Peripheral membrane protein</topology>
    </subcellularLocation>
</comment>
<feature type="domain" description="Vps53 C-terminal" evidence="9">
    <location>
        <begin position="604"/>
        <end position="690"/>
    </location>
</feature>
<protein>
    <submittedName>
        <fullName evidence="10">Similar to Saccharomyces cerevisiae YJL029C VPS53 Component of the GARP (Golgi-associated retrograde protein) complex</fullName>
    </submittedName>
</protein>
<evidence type="ECO:0000256" key="4">
    <source>
        <dbReference type="ARBA" id="ARBA00022753"/>
    </source>
</evidence>
<dbReference type="GO" id="GO:0005829">
    <property type="term" value="C:cytosol"/>
    <property type="evidence" value="ECO:0007669"/>
    <property type="project" value="GOC"/>
</dbReference>
<dbReference type="GO" id="GO:0010008">
    <property type="term" value="C:endosome membrane"/>
    <property type="evidence" value="ECO:0007669"/>
    <property type="project" value="UniProtKB-SubCell"/>
</dbReference>
<proteinExistence type="inferred from homology"/>
<keyword evidence="11" id="KW-1185">Reference proteome</keyword>
<dbReference type="Gene3D" id="1.10.357.110">
    <property type="entry name" value="Vacuolar protein sorting-associated protein 53, C-terminus"/>
    <property type="match status" value="1"/>
</dbReference>
<evidence type="ECO:0000313" key="10">
    <source>
        <dbReference type="EMBL" id="CDO57798.1"/>
    </source>
</evidence>
<evidence type="ECO:0000259" key="8">
    <source>
        <dbReference type="Pfam" id="PF04100"/>
    </source>
</evidence>
<dbReference type="GO" id="GO:0042147">
    <property type="term" value="P:retrograde transport, endosome to Golgi"/>
    <property type="evidence" value="ECO:0007669"/>
    <property type="project" value="InterPro"/>
</dbReference>
<evidence type="ECO:0000313" key="11">
    <source>
        <dbReference type="Proteomes" id="UP000242525"/>
    </source>
</evidence>
<evidence type="ECO:0000256" key="1">
    <source>
        <dbReference type="ARBA" id="ARBA00004150"/>
    </source>
</evidence>
<dbReference type="AlphaFoldDB" id="A0A0J9XJP9"/>
<dbReference type="Pfam" id="PF16854">
    <property type="entry name" value="VPS53_C"/>
    <property type="match status" value="1"/>
</dbReference>
<dbReference type="PANTHER" id="PTHR12820:SF0">
    <property type="entry name" value="VACUOLAR PROTEIN SORTING-ASSOCIATED PROTEIN 53 HOMOLOG"/>
    <property type="match status" value="1"/>
</dbReference>
<dbReference type="InterPro" id="IPR031745">
    <property type="entry name" value="Vps53_C"/>
</dbReference>
<dbReference type="Proteomes" id="UP000242525">
    <property type="component" value="Unassembled WGS sequence"/>
</dbReference>